<dbReference type="GO" id="GO:0005886">
    <property type="term" value="C:plasma membrane"/>
    <property type="evidence" value="ECO:0007669"/>
    <property type="project" value="UniProtKB-SubCell"/>
</dbReference>
<dbReference type="EMBL" id="PCWM01000020">
    <property type="protein sequence ID" value="PIR03292.1"/>
    <property type="molecule type" value="Genomic_DNA"/>
</dbReference>
<organism evidence="8 9">
    <name type="scientific">Candidatus Magasanikbacteria bacterium CG11_big_fil_rev_8_21_14_0_20_43_7</name>
    <dbReference type="NCBI Taxonomy" id="1974654"/>
    <lineage>
        <taxon>Bacteria</taxon>
        <taxon>Candidatus Magasanikiibacteriota</taxon>
    </lineage>
</organism>
<feature type="transmembrane region" description="Helical" evidence="7">
    <location>
        <begin position="12"/>
        <end position="30"/>
    </location>
</feature>
<evidence type="ECO:0000313" key="8">
    <source>
        <dbReference type="EMBL" id="PIR03292.1"/>
    </source>
</evidence>
<dbReference type="InterPro" id="IPR032808">
    <property type="entry name" value="DoxX"/>
</dbReference>
<dbReference type="PANTHER" id="PTHR33452:SF1">
    <property type="entry name" value="INNER MEMBRANE PROTEIN YPHA-RELATED"/>
    <property type="match status" value="1"/>
</dbReference>
<evidence type="ECO:0000256" key="2">
    <source>
        <dbReference type="ARBA" id="ARBA00006679"/>
    </source>
</evidence>
<comment type="subcellular location">
    <subcellularLocation>
        <location evidence="1">Cell membrane</location>
        <topology evidence="1">Multi-pass membrane protein</topology>
    </subcellularLocation>
</comment>
<dbReference type="Proteomes" id="UP000229782">
    <property type="component" value="Unassembled WGS sequence"/>
</dbReference>
<dbReference type="Pfam" id="PF07681">
    <property type="entry name" value="DoxX"/>
    <property type="match status" value="1"/>
</dbReference>
<dbReference type="InterPro" id="IPR051907">
    <property type="entry name" value="DoxX-like_oxidoreductase"/>
</dbReference>
<evidence type="ECO:0000256" key="5">
    <source>
        <dbReference type="ARBA" id="ARBA00022989"/>
    </source>
</evidence>
<dbReference type="PANTHER" id="PTHR33452">
    <property type="entry name" value="OXIDOREDUCTASE CATD-RELATED"/>
    <property type="match status" value="1"/>
</dbReference>
<feature type="transmembrane region" description="Helical" evidence="7">
    <location>
        <begin position="62"/>
        <end position="87"/>
    </location>
</feature>
<dbReference type="AlphaFoldDB" id="A0A2H0N320"/>
<keyword evidence="5 7" id="KW-1133">Transmembrane helix</keyword>
<reference evidence="8 9" key="1">
    <citation type="submission" date="2017-09" db="EMBL/GenBank/DDBJ databases">
        <title>Depth-based differentiation of microbial function through sediment-hosted aquifers and enrichment of novel symbionts in the deep terrestrial subsurface.</title>
        <authorList>
            <person name="Probst A.J."/>
            <person name="Ladd B."/>
            <person name="Jarett J.K."/>
            <person name="Geller-Mcgrath D.E."/>
            <person name="Sieber C.M."/>
            <person name="Emerson J.B."/>
            <person name="Anantharaman K."/>
            <person name="Thomas B.C."/>
            <person name="Malmstrom R."/>
            <person name="Stieglmeier M."/>
            <person name="Klingl A."/>
            <person name="Woyke T."/>
            <person name="Ryan C.M."/>
            <person name="Banfield J.F."/>
        </authorList>
    </citation>
    <scope>NUCLEOTIDE SEQUENCE [LARGE SCALE GENOMIC DNA]</scope>
    <source>
        <strain evidence="8">CG11_big_fil_rev_8_21_14_0_20_43_7</strain>
    </source>
</reference>
<evidence type="ECO:0000256" key="7">
    <source>
        <dbReference type="SAM" id="Phobius"/>
    </source>
</evidence>
<sequence length="129" mass="14157">MVWSNFLAYSDLGFFLLRLVLGVIFIYHALPKLKKPANMAGMFGGKAWAVTLLGLVEGISGLGIILGIYLQFYALLLAVVMVGAIYFKVRKWKVSFSSMDKMGWEFDLILLGASLLLLLSGGGGILIFF</sequence>
<keyword evidence="4 7" id="KW-0812">Transmembrane</keyword>
<accession>A0A2H0N320</accession>
<evidence type="ECO:0000256" key="3">
    <source>
        <dbReference type="ARBA" id="ARBA00022475"/>
    </source>
</evidence>
<evidence type="ECO:0000256" key="6">
    <source>
        <dbReference type="ARBA" id="ARBA00023136"/>
    </source>
</evidence>
<feature type="transmembrane region" description="Helical" evidence="7">
    <location>
        <begin position="108"/>
        <end position="128"/>
    </location>
</feature>
<protein>
    <submittedName>
        <fullName evidence="8">Oxidoreductase</fullName>
    </submittedName>
</protein>
<evidence type="ECO:0000313" key="9">
    <source>
        <dbReference type="Proteomes" id="UP000229782"/>
    </source>
</evidence>
<name>A0A2H0N320_9BACT</name>
<evidence type="ECO:0000256" key="4">
    <source>
        <dbReference type="ARBA" id="ARBA00022692"/>
    </source>
</evidence>
<keyword evidence="6 7" id="KW-0472">Membrane</keyword>
<evidence type="ECO:0000256" key="1">
    <source>
        <dbReference type="ARBA" id="ARBA00004651"/>
    </source>
</evidence>
<gene>
    <name evidence="8" type="ORF">COV60_01070</name>
</gene>
<proteinExistence type="inferred from homology"/>
<comment type="similarity">
    <text evidence="2">Belongs to the DoxX family.</text>
</comment>
<comment type="caution">
    <text evidence="8">The sequence shown here is derived from an EMBL/GenBank/DDBJ whole genome shotgun (WGS) entry which is preliminary data.</text>
</comment>
<keyword evidence="3" id="KW-1003">Cell membrane</keyword>